<dbReference type="EMBL" id="JAIZAY010000021">
    <property type="protein sequence ID" value="KAJ8021300.1"/>
    <property type="molecule type" value="Genomic_DNA"/>
</dbReference>
<accession>A0A9Q0YH26</accession>
<comment type="caution">
    <text evidence="1">The sequence shown here is derived from an EMBL/GenBank/DDBJ whole genome shotgun (WGS) entry which is preliminary data.</text>
</comment>
<sequence>MFPASSMAVTATIVEPAENWLSTGDIRIAGLGSRASLAVTGNAIVTVCWFGGRSPVMSAGQLAVGGSVSTKAMNKNRKVSIFPDASVAVTLTGVMPAGKLLLSGTLITIGLTSRLSVTVNCGTVTIS</sequence>
<keyword evidence="2" id="KW-1185">Reference proteome</keyword>
<reference evidence="1" key="1">
    <citation type="submission" date="2021-10" db="EMBL/GenBank/DDBJ databases">
        <title>Tropical sea cucumber genome reveals ecological adaptation and Cuvierian tubules defense mechanism.</title>
        <authorList>
            <person name="Chen T."/>
        </authorList>
    </citation>
    <scope>NUCLEOTIDE SEQUENCE</scope>
    <source>
        <strain evidence="1">Nanhai2018</strain>
        <tissue evidence="1">Muscle</tissue>
    </source>
</reference>
<organism evidence="1 2">
    <name type="scientific">Holothuria leucospilota</name>
    <name type="common">Black long sea cucumber</name>
    <name type="synonym">Mertensiothuria leucospilota</name>
    <dbReference type="NCBI Taxonomy" id="206669"/>
    <lineage>
        <taxon>Eukaryota</taxon>
        <taxon>Metazoa</taxon>
        <taxon>Echinodermata</taxon>
        <taxon>Eleutherozoa</taxon>
        <taxon>Echinozoa</taxon>
        <taxon>Holothuroidea</taxon>
        <taxon>Aspidochirotacea</taxon>
        <taxon>Aspidochirotida</taxon>
        <taxon>Holothuriidae</taxon>
        <taxon>Holothuria</taxon>
    </lineage>
</organism>
<dbReference type="Proteomes" id="UP001152320">
    <property type="component" value="Chromosome 21"/>
</dbReference>
<evidence type="ECO:0000313" key="1">
    <source>
        <dbReference type="EMBL" id="KAJ8021300.1"/>
    </source>
</evidence>
<evidence type="ECO:0000313" key="2">
    <source>
        <dbReference type="Proteomes" id="UP001152320"/>
    </source>
</evidence>
<gene>
    <name evidence="1" type="ORF">HOLleu_38459</name>
</gene>
<protein>
    <submittedName>
        <fullName evidence="1">Uncharacterized protein</fullName>
    </submittedName>
</protein>
<dbReference type="AlphaFoldDB" id="A0A9Q0YH26"/>
<proteinExistence type="predicted"/>
<name>A0A9Q0YH26_HOLLE</name>